<reference evidence="2" key="2">
    <citation type="submission" date="2020-06" db="EMBL/GenBank/DDBJ databases">
        <authorList>
            <person name="Sheffer M."/>
        </authorList>
    </citation>
    <scope>NUCLEOTIDE SEQUENCE</scope>
</reference>
<protein>
    <submittedName>
        <fullName evidence="2">Uncharacterized protein</fullName>
    </submittedName>
</protein>
<proteinExistence type="predicted"/>
<gene>
    <name evidence="2" type="ORF">HNY73_022459</name>
</gene>
<evidence type="ECO:0000313" key="3">
    <source>
        <dbReference type="Proteomes" id="UP000807504"/>
    </source>
</evidence>
<feature type="compositionally biased region" description="Low complexity" evidence="1">
    <location>
        <begin position="23"/>
        <end position="34"/>
    </location>
</feature>
<evidence type="ECO:0000313" key="2">
    <source>
        <dbReference type="EMBL" id="KAF8764383.1"/>
    </source>
</evidence>
<accession>A0A8T0E1Q2</accession>
<evidence type="ECO:0000256" key="1">
    <source>
        <dbReference type="SAM" id="MobiDB-lite"/>
    </source>
</evidence>
<dbReference type="Proteomes" id="UP000807504">
    <property type="component" value="Unassembled WGS sequence"/>
</dbReference>
<keyword evidence="3" id="KW-1185">Reference proteome</keyword>
<comment type="caution">
    <text evidence="2">The sequence shown here is derived from an EMBL/GenBank/DDBJ whole genome shotgun (WGS) entry which is preliminary data.</text>
</comment>
<name>A0A8T0E1Q2_ARGBR</name>
<dbReference type="AlphaFoldDB" id="A0A8T0E1Q2"/>
<reference evidence="2" key="1">
    <citation type="journal article" date="2020" name="bioRxiv">
        <title>Chromosome-level reference genome of the European wasp spider Argiope bruennichi: a resource for studies on range expansion and evolutionary adaptation.</title>
        <authorList>
            <person name="Sheffer M.M."/>
            <person name="Hoppe A."/>
            <person name="Krehenwinkel H."/>
            <person name="Uhl G."/>
            <person name="Kuss A.W."/>
            <person name="Jensen L."/>
            <person name="Jensen C."/>
            <person name="Gillespie R.G."/>
            <person name="Hoff K.J."/>
            <person name="Prost S."/>
        </authorList>
    </citation>
    <scope>NUCLEOTIDE SEQUENCE</scope>
</reference>
<feature type="compositionally biased region" description="Basic and acidic residues" evidence="1">
    <location>
        <begin position="52"/>
        <end position="62"/>
    </location>
</feature>
<organism evidence="2 3">
    <name type="scientific">Argiope bruennichi</name>
    <name type="common">Wasp spider</name>
    <name type="synonym">Aranea bruennichi</name>
    <dbReference type="NCBI Taxonomy" id="94029"/>
    <lineage>
        <taxon>Eukaryota</taxon>
        <taxon>Metazoa</taxon>
        <taxon>Ecdysozoa</taxon>
        <taxon>Arthropoda</taxon>
        <taxon>Chelicerata</taxon>
        <taxon>Arachnida</taxon>
        <taxon>Araneae</taxon>
        <taxon>Araneomorphae</taxon>
        <taxon>Entelegynae</taxon>
        <taxon>Araneoidea</taxon>
        <taxon>Araneidae</taxon>
        <taxon>Argiope</taxon>
    </lineage>
</organism>
<sequence>MPEADLFLPPARRALPKEEEQLSFRSSSSPRAPSLHIAVGVVHSQPNQRGGRQSDEKAEGTKKGFIVLTQIE</sequence>
<dbReference type="EMBL" id="JABXBU010002231">
    <property type="protein sequence ID" value="KAF8764383.1"/>
    <property type="molecule type" value="Genomic_DNA"/>
</dbReference>
<feature type="region of interest" description="Disordered" evidence="1">
    <location>
        <begin position="1"/>
        <end position="65"/>
    </location>
</feature>